<protein>
    <submittedName>
        <fullName evidence="2">Uncharacterized protein</fullName>
    </submittedName>
</protein>
<sequence length="138" mass="14483">MNTRHIPAALLLAAALAAQASPDPAARARARFVDFTDLAQLAGTLHKEAEACGLSKKNDPFFAPGGKLHTALLRGLKQSAAAAGLQLSDKKIAETAAASYAQGRATSEKLFTAQGCTPEAKQKIKQTQSWLLQTAAQQ</sequence>
<evidence type="ECO:0000313" key="3">
    <source>
        <dbReference type="Proteomes" id="UP000254293"/>
    </source>
</evidence>
<evidence type="ECO:0000256" key="1">
    <source>
        <dbReference type="SAM" id="SignalP"/>
    </source>
</evidence>
<keyword evidence="1" id="KW-0732">Signal</keyword>
<accession>A0A377R210</accession>
<dbReference type="Proteomes" id="UP000254293">
    <property type="component" value="Unassembled WGS sequence"/>
</dbReference>
<dbReference type="OrthoDB" id="8607314at2"/>
<dbReference type="RefSeq" id="WP_115308446.1">
    <property type="nucleotide sequence ID" value="NZ_CP091516.1"/>
</dbReference>
<name>A0A377R210_9NEIS</name>
<evidence type="ECO:0000313" key="2">
    <source>
        <dbReference type="EMBL" id="STR02531.1"/>
    </source>
</evidence>
<feature type="signal peptide" evidence="1">
    <location>
        <begin position="1"/>
        <end position="20"/>
    </location>
</feature>
<dbReference type="AlphaFoldDB" id="A0A377R210"/>
<proteinExistence type="predicted"/>
<feature type="chain" id="PRO_5016936735" evidence="1">
    <location>
        <begin position="21"/>
        <end position="138"/>
    </location>
</feature>
<organism evidence="2 3">
    <name type="scientific">Kingella potus</name>
    <dbReference type="NCBI Taxonomy" id="265175"/>
    <lineage>
        <taxon>Bacteria</taxon>
        <taxon>Pseudomonadati</taxon>
        <taxon>Pseudomonadota</taxon>
        <taxon>Betaproteobacteria</taxon>
        <taxon>Neisseriales</taxon>
        <taxon>Neisseriaceae</taxon>
        <taxon>Kingella</taxon>
    </lineage>
</organism>
<gene>
    <name evidence="2" type="ORF">NCTC13336_01407</name>
</gene>
<reference evidence="2 3" key="1">
    <citation type="submission" date="2018-06" db="EMBL/GenBank/DDBJ databases">
        <authorList>
            <consortium name="Pathogen Informatics"/>
            <person name="Doyle S."/>
        </authorList>
    </citation>
    <scope>NUCLEOTIDE SEQUENCE [LARGE SCALE GENOMIC DNA]</scope>
    <source>
        <strain evidence="2 3">NCTC13336</strain>
    </source>
</reference>
<dbReference type="EMBL" id="UGJJ01000002">
    <property type="protein sequence ID" value="STR02531.1"/>
    <property type="molecule type" value="Genomic_DNA"/>
</dbReference>
<keyword evidence="3" id="KW-1185">Reference proteome</keyword>